<dbReference type="RefSeq" id="XP_031862017.1">
    <property type="nucleotide sequence ID" value="XM_032003604.1"/>
</dbReference>
<dbReference type="InterPro" id="IPR001110">
    <property type="entry name" value="UPF0012_CS"/>
</dbReference>
<dbReference type="EMBL" id="CP144064">
    <property type="protein sequence ID" value="WWD22654.1"/>
    <property type="molecule type" value="Genomic_DNA"/>
</dbReference>
<dbReference type="Pfam" id="PF00795">
    <property type="entry name" value="CN_hydrolase"/>
    <property type="match status" value="1"/>
</dbReference>
<dbReference type="PANTHER" id="PTHR23088">
    <property type="entry name" value="NITRILASE-RELATED"/>
    <property type="match status" value="1"/>
</dbReference>
<sequence length="327" mass="35995">MTKDPNVVQGFKGFTIAMVQVGSITADKQSNLEHTAEKIREAAKGSLAYPKIDIIMLPEIFNSPMSCSAHRANAEVVPEIPQGSTISPKELPSIKHSPTLHMLSGAAIETGCWIIGGSIPECAEGQNEDDERTWNCLTAWNSEGHLVAKYRKIHMYDVDIPGGITVKESSTITPGRDPLILKTPFGTIGLAICYDIRFPSLLAAMIEKDKDICAYLLPSAFNCVTGPFAWEVLQKVRAIDNQIFVGMCSPARNDDNEYVSYGHSLVCAPNGTIISTPTPEDESECIVFARLEPESMRTCRRWLPVWQSQRNDVYTTPSLLAQHNKAL</sequence>
<dbReference type="InterPro" id="IPR036526">
    <property type="entry name" value="C-N_Hydrolase_sf"/>
</dbReference>
<dbReference type="Proteomes" id="UP000322225">
    <property type="component" value="Chromosome 14"/>
</dbReference>
<dbReference type="GO" id="GO:0006528">
    <property type="term" value="P:asparagine metabolic process"/>
    <property type="evidence" value="ECO:0007669"/>
    <property type="project" value="TreeGrafter"/>
</dbReference>
<gene>
    <name evidence="1" type="ORF">CI109_107147</name>
</gene>
<dbReference type="KEGG" id="ksn:43587730"/>
<accession>A0A5M6C7A8</accession>
<protein>
    <submittedName>
        <fullName evidence="1">Uncharacterized protein</fullName>
    </submittedName>
</protein>
<dbReference type="GO" id="GO:0050152">
    <property type="term" value="F:omega-amidase activity"/>
    <property type="evidence" value="ECO:0007669"/>
    <property type="project" value="TreeGrafter"/>
</dbReference>
<reference evidence="1" key="2">
    <citation type="submission" date="2024-01" db="EMBL/GenBank/DDBJ databases">
        <title>Comparative genomics of Cryptococcus and Kwoniella reveals pathogenesis evolution and contrasting modes of karyotype evolution via chromosome fusion or intercentromeric recombination.</title>
        <authorList>
            <person name="Coelho M.A."/>
            <person name="David-Palma M."/>
            <person name="Shea T."/>
            <person name="Bowers K."/>
            <person name="McGinley-Smith S."/>
            <person name="Mohammad A.W."/>
            <person name="Gnirke A."/>
            <person name="Yurkov A.M."/>
            <person name="Nowrousian M."/>
            <person name="Sun S."/>
            <person name="Cuomo C.A."/>
            <person name="Heitman J."/>
        </authorList>
    </citation>
    <scope>NUCLEOTIDE SEQUENCE</scope>
    <source>
        <strain evidence="1">CBS 12478</strain>
    </source>
</reference>
<reference evidence="1" key="1">
    <citation type="submission" date="2017-08" db="EMBL/GenBank/DDBJ databases">
        <authorList>
            <person name="Cuomo C."/>
            <person name="Billmyre B."/>
            <person name="Heitman J."/>
        </authorList>
    </citation>
    <scope>NUCLEOTIDE SEQUENCE</scope>
    <source>
        <strain evidence="1">CBS 12478</strain>
    </source>
</reference>
<dbReference type="PROSITE" id="PS01227">
    <property type="entry name" value="UPF0012"/>
    <property type="match status" value="1"/>
</dbReference>
<proteinExistence type="predicted"/>
<dbReference type="PROSITE" id="PS50263">
    <property type="entry name" value="CN_HYDROLASE"/>
    <property type="match status" value="1"/>
</dbReference>
<dbReference type="SUPFAM" id="SSF56317">
    <property type="entry name" value="Carbon-nitrogen hydrolase"/>
    <property type="match status" value="1"/>
</dbReference>
<dbReference type="OrthoDB" id="10250282at2759"/>
<evidence type="ECO:0000313" key="1">
    <source>
        <dbReference type="EMBL" id="WWD22654.1"/>
    </source>
</evidence>
<evidence type="ECO:0000313" key="2">
    <source>
        <dbReference type="Proteomes" id="UP000322225"/>
    </source>
</evidence>
<keyword evidence="2" id="KW-1185">Reference proteome</keyword>
<dbReference type="GeneID" id="43587730"/>
<dbReference type="GO" id="GO:0006541">
    <property type="term" value="P:glutamine metabolic process"/>
    <property type="evidence" value="ECO:0007669"/>
    <property type="project" value="TreeGrafter"/>
</dbReference>
<dbReference type="Gene3D" id="3.60.110.10">
    <property type="entry name" value="Carbon-nitrogen hydrolase"/>
    <property type="match status" value="1"/>
</dbReference>
<name>A0A5M6C7A8_9TREE</name>
<dbReference type="GO" id="GO:0006107">
    <property type="term" value="P:oxaloacetate metabolic process"/>
    <property type="evidence" value="ECO:0007669"/>
    <property type="project" value="TreeGrafter"/>
</dbReference>
<dbReference type="AlphaFoldDB" id="A0A5M6C7A8"/>
<organism evidence="1 2">
    <name type="scientific">Kwoniella shandongensis</name>
    <dbReference type="NCBI Taxonomy" id="1734106"/>
    <lineage>
        <taxon>Eukaryota</taxon>
        <taxon>Fungi</taxon>
        <taxon>Dikarya</taxon>
        <taxon>Basidiomycota</taxon>
        <taxon>Agaricomycotina</taxon>
        <taxon>Tremellomycetes</taxon>
        <taxon>Tremellales</taxon>
        <taxon>Cryptococcaceae</taxon>
        <taxon>Kwoniella</taxon>
    </lineage>
</organism>
<dbReference type="PANTHER" id="PTHR23088:SF30">
    <property type="entry name" value="OMEGA-AMIDASE NIT2"/>
    <property type="match status" value="1"/>
</dbReference>
<dbReference type="InterPro" id="IPR003010">
    <property type="entry name" value="C-N_Hydrolase"/>
</dbReference>
<dbReference type="GO" id="GO:0005739">
    <property type="term" value="C:mitochondrion"/>
    <property type="evidence" value="ECO:0007669"/>
    <property type="project" value="TreeGrafter"/>
</dbReference>